<dbReference type="EMBL" id="MT670417">
    <property type="protein sequence ID" value="QNN99972.1"/>
    <property type="molecule type" value="Genomic_DNA"/>
</dbReference>
<dbReference type="Proteomes" id="UP000516074">
    <property type="component" value="Segment"/>
</dbReference>
<proteinExistence type="predicted"/>
<accession>A0A7G9V117</accession>
<keyword evidence="2" id="KW-1185">Reference proteome</keyword>
<evidence type="ECO:0000313" key="2">
    <source>
        <dbReference type="Proteomes" id="UP000516074"/>
    </source>
</evidence>
<evidence type="ECO:0000313" key="1">
    <source>
        <dbReference type="EMBL" id="QNN99972.1"/>
    </source>
</evidence>
<protein>
    <submittedName>
        <fullName evidence="1">Uncharacterized protein</fullName>
    </submittedName>
</protein>
<reference evidence="1 2" key="1">
    <citation type="submission" date="2020-06" db="EMBL/GenBank/DDBJ databases">
        <title>Characterization of Pseudomonas phiPsa374-like phages.</title>
        <authorList>
            <person name="Warring S."/>
            <person name="Malone L.M."/>
            <person name="Easingwood R.A."/>
            <person name="Rigano L."/>
            <person name="Frampton R.A."/>
            <person name="Lopez Acedo E."/>
            <person name="Templeton M.D."/>
            <person name="Kleffmann T."/>
            <person name="Bostina M."/>
            <person name="Fineran P.C."/>
        </authorList>
    </citation>
    <scope>NUCLEOTIDE SEQUENCE [LARGE SCALE GENOMIC DNA]</scope>
</reference>
<sequence>MGAYVSKTSSQEKQDAAKAINELLESAQSLVWEAESIADEHDLSFSVNFGAYGMGGSYSPVKEGDVDEWGDPVESGWNASSQSC</sequence>
<organism evidence="1 2">
    <name type="scientific">Pseudomonas phage phiPsa267</name>
    <dbReference type="NCBI Taxonomy" id="1460361"/>
    <lineage>
        <taxon>Viruses</taxon>
        <taxon>Duplodnaviria</taxon>
        <taxon>Heunggongvirae</taxon>
        <taxon>Uroviricota</taxon>
        <taxon>Caudoviricetes</taxon>
        <taxon>Vandenendeviridae</taxon>
        <taxon>Gorskivirinae</taxon>
        <taxon>Otagovirus</taxon>
        <taxon>Otagovirus psa267</taxon>
    </lineage>
</organism>
<gene>
    <name evidence="1" type="ORF">phiPsa267_148</name>
</gene>
<name>A0A7G9V117_9CAUD</name>